<organism evidence="2 3">
    <name type="scientific">Streptomyces smyrnaeus</name>
    <dbReference type="NCBI Taxonomy" id="1387713"/>
    <lineage>
        <taxon>Bacteria</taxon>
        <taxon>Bacillati</taxon>
        <taxon>Actinomycetota</taxon>
        <taxon>Actinomycetes</taxon>
        <taxon>Kitasatosporales</taxon>
        <taxon>Streptomycetaceae</taxon>
        <taxon>Streptomyces</taxon>
    </lineage>
</organism>
<sequence length="926" mass="97311">MFAWADELAERQARTVSRARALSVRLGNEIVPDDRLTTTGRRAVLALRRRLYAGDLPDVAPVTAATVPESAATIPETAGTAPGSASGAPEAPEAPDTRETASEAPEAPDAATEAVAVLDPYLARELRELGDDAGELRASFGAFERAVAAERERVSLALLELARTDPALRGFVEDAAPRAVADLERRAAAGVPWQDKRQRKGVGYLWRALGRAAAKTTPRGWAGQLAALPVCAGADDGPLLPQPRPVGGDVAARRTENVHLLWSRLRELDLSAVGPQTLLAPAPLYHATGVRATGVPGTGDLHFCVVDPWPEGGGRLRRLTLRRTPVLEAVLELLGSTPRTVGALEAGLGPPSSRPVLRAFLSQLHCLGVLQICAVPEVRRLSWTPPPATGERLPLGSSGAGTGASARSARGSFLDSYRMLGPSAAPGARGKATRPLVGGQGVAAVAEGLALARRVAALCAADGGQEGNGWKEPAEAASLGAEPVSVVRLLDAHHHEYDHEYDAAAAKPVPRARYEGWRPVRTPGSGYARLVAYIGARLDAECVDLDATLLDGLGAPRVSPLLEAWPVDCLLRPTVPAPAGCGALAVLESASPAGVLDARFAEALGELHEPYGGYPNPAAHRDFLAAFERRTGVRFVELLVPPLAEGAANAVRRPITTSWCTGDPNTPLYYGRSRESVPGDADRHSRSTPLPPVRHLPLDSVTLRVTDTAEGRALVAEAGGVRLLPVHHATRTPAPPYDRLLRLLTAAGHPATARMVRLDGLAGAFPEAARVPRLTVGGLLIVSPAQWRVPRAALWRSTDPEPVKVAALAGLRRSTGLPRFGYARTRPGAKPLPVDLAALPALQALERLCQAEPGTDLVFEEALPAPTAAERQGVAAQLLLRLPRDRTAEELAERAAAAWCGAAISLPGVPLASGGGTEPGRTPHPR</sequence>
<reference evidence="2 3" key="1">
    <citation type="submission" date="2021-02" db="EMBL/GenBank/DDBJ databases">
        <title>Streptomyces spirodelae sp. nov., isolated from duckweed.</title>
        <authorList>
            <person name="Saimee Y."/>
            <person name="Duangmal K."/>
        </authorList>
    </citation>
    <scope>NUCLEOTIDE SEQUENCE [LARGE SCALE GENOMIC DNA]</scope>
    <source>
        <strain evidence="2 3">DSM 42105</strain>
    </source>
</reference>
<feature type="region of interest" description="Disordered" evidence="1">
    <location>
        <begin position="384"/>
        <end position="407"/>
    </location>
</feature>
<name>A0ABS3XRI5_9ACTN</name>
<feature type="compositionally biased region" description="Low complexity" evidence="1">
    <location>
        <begin position="76"/>
        <end position="91"/>
    </location>
</feature>
<evidence type="ECO:0000256" key="1">
    <source>
        <dbReference type="SAM" id="MobiDB-lite"/>
    </source>
</evidence>
<keyword evidence="3" id="KW-1185">Reference proteome</keyword>
<feature type="region of interest" description="Disordered" evidence="1">
    <location>
        <begin position="672"/>
        <end position="695"/>
    </location>
</feature>
<dbReference type="GeneID" id="96264048"/>
<proteinExistence type="predicted"/>
<dbReference type="Proteomes" id="UP000721954">
    <property type="component" value="Unassembled WGS sequence"/>
</dbReference>
<accession>A0ABS3XRI5</accession>
<evidence type="ECO:0000313" key="3">
    <source>
        <dbReference type="Proteomes" id="UP000721954"/>
    </source>
</evidence>
<feature type="compositionally biased region" description="Low complexity" evidence="1">
    <location>
        <begin position="102"/>
        <end position="112"/>
    </location>
</feature>
<comment type="caution">
    <text evidence="2">The sequence shown here is derived from an EMBL/GenBank/DDBJ whole genome shotgun (WGS) entry which is preliminary data.</text>
</comment>
<protein>
    <submittedName>
        <fullName evidence="2">Lantibiotic dehydratase</fullName>
    </submittedName>
</protein>
<dbReference type="RefSeq" id="WP_209209797.1">
    <property type="nucleotide sequence ID" value="NZ_JAFFZM010000003.1"/>
</dbReference>
<feature type="compositionally biased region" description="Basic and acidic residues" evidence="1">
    <location>
        <begin position="672"/>
        <end position="685"/>
    </location>
</feature>
<feature type="region of interest" description="Disordered" evidence="1">
    <location>
        <begin position="71"/>
        <end position="112"/>
    </location>
</feature>
<evidence type="ECO:0000313" key="2">
    <source>
        <dbReference type="EMBL" id="MBO8198015.1"/>
    </source>
</evidence>
<gene>
    <name evidence="2" type="ORF">JW613_06825</name>
</gene>
<dbReference type="EMBL" id="JAFFZM010000003">
    <property type="protein sequence ID" value="MBO8198015.1"/>
    <property type="molecule type" value="Genomic_DNA"/>
</dbReference>